<dbReference type="AlphaFoldDB" id="A0A840E5E5"/>
<dbReference type="PANTHER" id="PTHR34406:SF1">
    <property type="entry name" value="PROTEIN YCEI"/>
    <property type="match status" value="1"/>
</dbReference>
<comment type="caution">
    <text evidence="3">The sequence shown here is derived from an EMBL/GenBank/DDBJ whole genome shotgun (WGS) entry which is preliminary data.</text>
</comment>
<keyword evidence="4" id="KW-1185">Reference proteome</keyword>
<evidence type="ECO:0000256" key="1">
    <source>
        <dbReference type="SAM" id="SignalP"/>
    </source>
</evidence>
<dbReference type="InterPro" id="IPR036761">
    <property type="entry name" value="TTHA0802/YceI-like_sf"/>
</dbReference>
<feature type="chain" id="PRO_5032494955" evidence="1">
    <location>
        <begin position="25"/>
        <end position="203"/>
    </location>
</feature>
<evidence type="ECO:0000313" key="3">
    <source>
        <dbReference type="EMBL" id="MBB4080864.1"/>
    </source>
</evidence>
<keyword evidence="1" id="KW-0732">Signal</keyword>
<dbReference type="EMBL" id="JACIFF010000010">
    <property type="protein sequence ID" value="MBB4080864.1"/>
    <property type="molecule type" value="Genomic_DNA"/>
</dbReference>
<dbReference type="SUPFAM" id="SSF101874">
    <property type="entry name" value="YceI-like"/>
    <property type="match status" value="1"/>
</dbReference>
<feature type="signal peptide" evidence="1">
    <location>
        <begin position="1"/>
        <end position="24"/>
    </location>
</feature>
<name>A0A840E5E5_9BACT</name>
<protein>
    <submittedName>
        <fullName evidence="3">Polyisoprenoid-binding protein YceI</fullName>
    </submittedName>
</protein>
<dbReference type="Proteomes" id="UP000576209">
    <property type="component" value="Unassembled WGS sequence"/>
</dbReference>
<reference evidence="3 4" key="1">
    <citation type="submission" date="2020-08" db="EMBL/GenBank/DDBJ databases">
        <title>Genomic Encyclopedia of Type Strains, Phase IV (KMG-IV): sequencing the most valuable type-strain genomes for metagenomic binning, comparative biology and taxonomic classification.</title>
        <authorList>
            <person name="Goeker M."/>
        </authorList>
    </citation>
    <scope>NUCLEOTIDE SEQUENCE [LARGE SCALE GENOMIC DNA]</scope>
    <source>
        <strain evidence="3 4">DSM 105137</strain>
    </source>
</reference>
<proteinExistence type="predicted"/>
<gene>
    <name evidence="3" type="ORF">GGR28_003503</name>
</gene>
<feature type="domain" description="Lipid/polyisoprenoid-binding YceI-like" evidence="2">
    <location>
        <begin position="27"/>
        <end position="197"/>
    </location>
</feature>
<dbReference type="PANTHER" id="PTHR34406">
    <property type="entry name" value="PROTEIN YCEI"/>
    <property type="match status" value="1"/>
</dbReference>
<sequence length="203" mass="22203">MKQYLTPLTLLLTFSLWLPTIGSAQTRYEITDDTETSIRVLGTSTLHAWEMETNTATGIAEFVFTSGKEPTLVSLKQLTFALRVKDLKSNNKGLDKNAYEALQADKYPTIQYQLSSATVSPEAGTYQLKTQGKLTIAGTTKDIQMDVDLIVNENGIVSCAGSYALKMTDYGVTPPSFMLGVMKTGDDLTLEFAVAYERSTGAK</sequence>
<dbReference type="Pfam" id="PF04264">
    <property type="entry name" value="YceI"/>
    <property type="match status" value="1"/>
</dbReference>
<accession>A0A840E5E5</accession>
<organism evidence="3 4">
    <name type="scientific">Neolewinella aquimaris</name>
    <dbReference type="NCBI Taxonomy" id="1835722"/>
    <lineage>
        <taxon>Bacteria</taxon>
        <taxon>Pseudomonadati</taxon>
        <taxon>Bacteroidota</taxon>
        <taxon>Saprospiria</taxon>
        <taxon>Saprospirales</taxon>
        <taxon>Lewinellaceae</taxon>
        <taxon>Neolewinella</taxon>
    </lineage>
</organism>
<evidence type="ECO:0000313" key="4">
    <source>
        <dbReference type="Proteomes" id="UP000576209"/>
    </source>
</evidence>
<dbReference type="SMART" id="SM00867">
    <property type="entry name" value="YceI"/>
    <property type="match status" value="1"/>
</dbReference>
<dbReference type="RefSeq" id="WP_183497092.1">
    <property type="nucleotide sequence ID" value="NZ_JACIFF010000010.1"/>
</dbReference>
<dbReference type="Gene3D" id="2.40.128.110">
    <property type="entry name" value="Lipid/polyisoprenoid-binding, YceI-like"/>
    <property type="match status" value="1"/>
</dbReference>
<dbReference type="InterPro" id="IPR007372">
    <property type="entry name" value="Lipid/polyisoprenoid-bd_YceI"/>
</dbReference>
<evidence type="ECO:0000259" key="2">
    <source>
        <dbReference type="SMART" id="SM00867"/>
    </source>
</evidence>